<dbReference type="EMBL" id="JAHRHJ020003413">
    <property type="protein sequence ID" value="KAH9291772.1"/>
    <property type="molecule type" value="Genomic_DNA"/>
</dbReference>
<dbReference type="InterPro" id="IPR003385">
    <property type="entry name" value="Glyco_hydro_77"/>
</dbReference>
<comment type="similarity">
    <text evidence="2">Belongs to the disproportionating enzyme family.</text>
</comment>
<name>A0AA38C7U7_TAXCH</name>
<evidence type="ECO:0000256" key="4">
    <source>
        <dbReference type="ARBA" id="ARBA00022676"/>
    </source>
</evidence>
<evidence type="ECO:0000313" key="9">
    <source>
        <dbReference type="EMBL" id="KAH9291772.1"/>
    </source>
</evidence>
<evidence type="ECO:0000256" key="8">
    <source>
        <dbReference type="ARBA" id="ARBA00031501"/>
    </source>
</evidence>
<organism evidence="9 10">
    <name type="scientific">Taxus chinensis</name>
    <name type="common">Chinese yew</name>
    <name type="synonym">Taxus wallichiana var. chinensis</name>
    <dbReference type="NCBI Taxonomy" id="29808"/>
    <lineage>
        <taxon>Eukaryota</taxon>
        <taxon>Viridiplantae</taxon>
        <taxon>Streptophyta</taxon>
        <taxon>Embryophyta</taxon>
        <taxon>Tracheophyta</taxon>
        <taxon>Spermatophyta</taxon>
        <taxon>Pinopsida</taxon>
        <taxon>Pinidae</taxon>
        <taxon>Conifers II</taxon>
        <taxon>Cupressales</taxon>
        <taxon>Taxaceae</taxon>
        <taxon>Taxus</taxon>
    </lineage>
</organism>
<dbReference type="SUPFAM" id="SSF51445">
    <property type="entry name" value="(Trans)glycosidases"/>
    <property type="match status" value="1"/>
</dbReference>
<evidence type="ECO:0000256" key="1">
    <source>
        <dbReference type="ARBA" id="ARBA00000439"/>
    </source>
</evidence>
<dbReference type="InterPro" id="IPR017853">
    <property type="entry name" value="GH"/>
</dbReference>
<keyword evidence="6" id="KW-0119">Carbohydrate metabolism</keyword>
<evidence type="ECO:0000256" key="5">
    <source>
        <dbReference type="ARBA" id="ARBA00022679"/>
    </source>
</evidence>
<keyword evidence="5" id="KW-0808">Transferase</keyword>
<dbReference type="Gene3D" id="3.20.20.80">
    <property type="entry name" value="Glycosidases"/>
    <property type="match status" value="1"/>
</dbReference>
<dbReference type="GO" id="GO:0004134">
    <property type="term" value="F:4-alpha-glucanotransferase activity"/>
    <property type="evidence" value="ECO:0007669"/>
    <property type="project" value="UniProtKB-EC"/>
</dbReference>
<reference evidence="9 10" key="1">
    <citation type="journal article" date="2021" name="Nat. Plants">
        <title>The Taxus genome provides insights into paclitaxel biosynthesis.</title>
        <authorList>
            <person name="Xiong X."/>
            <person name="Gou J."/>
            <person name="Liao Q."/>
            <person name="Li Y."/>
            <person name="Zhou Q."/>
            <person name="Bi G."/>
            <person name="Li C."/>
            <person name="Du R."/>
            <person name="Wang X."/>
            <person name="Sun T."/>
            <person name="Guo L."/>
            <person name="Liang H."/>
            <person name="Lu P."/>
            <person name="Wu Y."/>
            <person name="Zhang Z."/>
            <person name="Ro D.K."/>
            <person name="Shang Y."/>
            <person name="Huang S."/>
            <person name="Yan J."/>
        </authorList>
    </citation>
    <scope>NUCLEOTIDE SEQUENCE [LARGE SCALE GENOMIC DNA]</scope>
    <source>
        <strain evidence="9">Ta-2019</strain>
    </source>
</reference>
<gene>
    <name evidence="9" type="ORF">KI387_043043</name>
</gene>
<dbReference type="Proteomes" id="UP000824469">
    <property type="component" value="Unassembled WGS sequence"/>
</dbReference>
<dbReference type="AlphaFoldDB" id="A0AA38C7U7"/>
<comment type="catalytic activity">
    <reaction evidence="1">
        <text>Transfers a segment of a (1-&gt;4)-alpha-D-glucan to a new position in an acceptor, which may be glucose or a (1-&gt;4)-alpha-D-glucan.</text>
        <dbReference type="EC" id="2.4.1.25"/>
    </reaction>
</comment>
<dbReference type="Pfam" id="PF02446">
    <property type="entry name" value="Glyco_hydro_77"/>
    <property type="match status" value="1"/>
</dbReference>
<keyword evidence="4" id="KW-0328">Glycosyltransferase</keyword>
<dbReference type="PANTHER" id="PTHR32438:SF5">
    <property type="entry name" value="4-ALPHA-GLUCANOTRANSFERASE DPE1, CHLOROPLASTIC_AMYLOPLASTIC"/>
    <property type="match status" value="1"/>
</dbReference>
<evidence type="ECO:0000256" key="7">
    <source>
        <dbReference type="ARBA" id="ARBA00031423"/>
    </source>
</evidence>
<keyword evidence="10" id="KW-1185">Reference proteome</keyword>
<comment type="caution">
    <text evidence="9">The sequence shown here is derived from an EMBL/GenBank/DDBJ whole genome shotgun (WGS) entry which is preliminary data.</text>
</comment>
<evidence type="ECO:0000256" key="3">
    <source>
        <dbReference type="ARBA" id="ARBA00012560"/>
    </source>
</evidence>
<proteinExistence type="inferred from homology"/>
<evidence type="ECO:0000256" key="6">
    <source>
        <dbReference type="ARBA" id="ARBA00023277"/>
    </source>
</evidence>
<accession>A0AA38C7U7</accession>
<feature type="non-terminal residue" evidence="9">
    <location>
        <position position="1"/>
    </location>
</feature>
<sequence length="58" mass="6932">ADKPIFICSPLYDWKTMADEGFSWWILRMKRAYDLFDEFRIDHFRGLAGYWAVPAGEK</sequence>
<evidence type="ECO:0000256" key="2">
    <source>
        <dbReference type="ARBA" id="ARBA00005684"/>
    </source>
</evidence>
<dbReference type="GO" id="GO:0005975">
    <property type="term" value="P:carbohydrate metabolic process"/>
    <property type="evidence" value="ECO:0007669"/>
    <property type="project" value="InterPro"/>
</dbReference>
<dbReference type="PANTHER" id="PTHR32438">
    <property type="entry name" value="4-ALPHA-GLUCANOTRANSFERASE DPE1, CHLOROPLASTIC/AMYLOPLASTIC"/>
    <property type="match status" value="1"/>
</dbReference>
<dbReference type="EC" id="2.4.1.25" evidence="3"/>
<protein>
    <recommendedName>
        <fullName evidence="3">4-alpha-glucanotransferase</fullName>
        <ecNumber evidence="3">2.4.1.25</ecNumber>
    </recommendedName>
    <alternativeName>
        <fullName evidence="7">Amylomaltase</fullName>
    </alternativeName>
    <alternativeName>
        <fullName evidence="8">Disproportionating enzyme</fullName>
    </alternativeName>
</protein>
<evidence type="ECO:0000313" key="10">
    <source>
        <dbReference type="Proteomes" id="UP000824469"/>
    </source>
</evidence>